<name>A0ABW4KDX0_9BACI</name>
<dbReference type="InterPro" id="IPR036428">
    <property type="entry name" value="PCD_sf"/>
</dbReference>
<comment type="caution">
    <text evidence="5">The sequence shown here is derived from an EMBL/GenBank/DDBJ whole genome shotgun (WGS) entry which is preliminary data.</text>
</comment>
<dbReference type="PANTHER" id="PTHR12599">
    <property type="entry name" value="PTERIN-4-ALPHA-CARBINOLAMINE DEHYDRATASE"/>
    <property type="match status" value="1"/>
</dbReference>
<keyword evidence="4 5" id="KW-0456">Lyase</keyword>
<dbReference type="Gene3D" id="3.30.1360.20">
    <property type="entry name" value="Transcriptional coactivator/pterin dehydratase"/>
    <property type="match status" value="1"/>
</dbReference>
<evidence type="ECO:0000313" key="5">
    <source>
        <dbReference type="EMBL" id="MFD1706005.1"/>
    </source>
</evidence>
<evidence type="ECO:0000256" key="4">
    <source>
        <dbReference type="ARBA" id="ARBA00023239"/>
    </source>
</evidence>
<evidence type="ECO:0000256" key="1">
    <source>
        <dbReference type="ARBA" id="ARBA00001554"/>
    </source>
</evidence>
<keyword evidence="6" id="KW-1185">Reference proteome</keyword>
<evidence type="ECO:0000256" key="3">
    <source>
        <dbReference type="ARBA" id="ARBA00013252"/>
    </source>
</evidence>
<sequence>MERLTEEEIRNKLAEYKDWERLDERWIVRKYRFRDYLTGISFVQKIAEESERRQHHPFISIDYKLVTVRITSWRAKGLTNLDFTMAGIYEQFYEQLSSK</sequence>
<dbReference type="EMBL" id="JBHUEO010000007">
    <property type="protein sequence ID" value="MFD1706005.1"/>
    <property type="molecule type" value="Genomic_DNA"/>
</dbReference>
<reference evidence="6" key="1">
    <citation type="journal article" date="2019" name="Int. J. Syst. Evol. Microbiol.">
        <title>The Global Catalogue of Microorganisms (GCM) 10K type strain sequencing project: providing services to taxonomists for standard genome sequencing and annotation.</title>
        <authorList>
            <consortium name="The Broad Institute Genomics Platform"/>
            <consortium name="The Broad Institute Genome Sequencing Center for Infectious Disease"/>
            <person name="Wu L."/>
            <person name="Ma J."/>
        </authorList>
    </citation>
    <scope>NUCLEOTIDE SEQUENCE [LARGE SCALE GENOMIC DNA]</scope>
    <source>
        <strain evidence="6">CGMCC 1.12295</strain>
    </source>
</reference>
<organism evidence="5 6">
    <name type="scientific">Siminovitchia sediminis</name>
    <dbReference type="NCBI Taxonomy" id="1274353"/>
    <lineage>
        <taxon>Bacteria</taxon>
        <taxon>Bacillati</taxon>
        <taxon>Bacillota</taxon>
        <taxon>Bacilli</taxon>
        <taxon>Bacillales</taxon>
        <taxon>Bacillaceae</taxon>
        <taxon>Siminovitchia</taxon>
    </lineage>
</organism>
<evidence type="ECO:0000313" key="6">
    <source>
        <dbReference type="Proteomes" id="UP001597301"/>
    </source>
</evidence>
<accession>A0ABW4KDX0</accession>
<protein>
    <recommendedName>
        <fullName evidence="3">4a-hydroxytetrahydrobiopterin dehydratase</fullName>
        <ecNumber evidence="3">4.2.1.96</ecNumber>
    </recommendedName>
</protein>
<dbReference type="EC" id="4.2.1.96" evidence="3"/>
<dbReference type="Pfam" id="PF01329">
    <property type="entry name" value="Pterin_4a"/>
    <property type="match status" value="1"/>
</dbReference>
<dbReference type="RefSeq" id="WP_380772564.1">
    <property type="nucleotide sequence ID" value="NZ_JBHUEO010000007.1"/>
</dbReference>
<dbReference type="GO" id="GO:0008124">
    <property type="term" value="F:4-alpha-hydroxytetrahydrobiopterin dehydratase activity"/>
    <property type="evidence" value="ECO:0007669"/>
    <property type="project" value="UniProtKB-EC"/>
</dbReference>
<dbReference type="CDD" id="cd00488">
    <property type="entry name" value="PCD_DCoH"/>
    <property type="match status" value="1"/>
</dbReference>
<dbReference type="Proteomes" id="UP001597301">
    <property type="component" value="Unassembled WGS sequence"/>
</dbReference>
<dbReference type="NCBIfam" id="NF002017">
    <property type="entry name" value="PRK00823.1-2"/>
    <property type="match status" value="1"/>
</dbReference>
<dbReference type="SUPFAM" id="SSF55248">
    <property type="entry name" value="PCD-like"/>
    <property type="match status" value="1"/>
</dbReference>
<dbReference type="InterPro" id="IPR001533">
    <property type="entry name" value="Pterin_deHydtase"/>
</dbReference>
<comment type="similarity">
    <text evidence="2">Belongs to the pterin-4-alpha-carbinolamine dehydratase family.</text>
</comment>
<proteinExistence type="inferred from homology"/>
<gene>
    <name evidence="5" type="ORF">ACFSCZ_04455</name>
</gene>
<comment type="catalytic activity">
    <reaction evidence="1">
        <text>(4aS,6R)-4a-hydroxy-L-erythro-5,6,7,8-tetrahydrobiopterin = (6R)-L-erythro-6,7-dihydrobiopterin + H2O</text>
        <dbReference type="Rhea" id="RHEA:11920"/>
        <dbReference type="ChEBI" id="CHEBI:15377"/>
        <dbReference type="ChEBI" id="CHEBI:15642"/>
        <dbReference type="ChEBI" id="CHEBI:43120"/>
        <dbReference type="EC" id="4.2.1.96"/>
    </reaction>
</comment>
<evidence type="ECO:0000256" key="2">
    <source>
        <dbReference type="ARBA" id="ARBA00006472"/>
    </source>
</evidence>
<dbReference type="PANTHER" id="PTHR12599:SF0">
    <property type="entry name" value="PTERIN-4-ALPHA-CARBINOLAMINE DEHYDRATASE"/>
    <property type="match status" value="1"/>
</dbReference>